<dbReference type="InterPro" id="IPR036770">
    <property type="entry name" value="Ankyrin_rpt-contain_sf"/>
</dbReference>
<dbReference type="Pfam" id="PF00069">
    <property type="entry name" value="Pkinase"/>
    <property type="match status" value="1"/>
</dbReference>
<feature type="region of interest" description="Disordered" evidence="2">
    <location>
        <begin position="309"/>
        <end position="333"/>
    </location>
</feature>
<keyword evidence="1" id="KW-0040">ANK repeat</keyword>
<feature type="domain" description="Protein kinase" evidence="3">
    <location>
        <begin position="85"/>
        <end position="464"/>
    </location>
</feature>
<evidence type="ECO:0000256" key="1">
    <source>
        <dbReference type="PROSITE-ProRule" id="PRU00023"/>
    </source>
</evidence>
<dbReference type="InterPro" id="IPR011009">
    <property type="entry name" value="Kinase-like_dom_sf"/>
</dbReference>
<dbReference type="GO" id="GO:0005737">
    <property type="term" value="C:cytoplasm"/>
    <property type="evidence" value="ECO:0007669"/>
    <property type="project" value="TreeGrafter"/>
</dbReference>
<dbReference type="CDD" id="cd00180">
    <property type="entry name" value="PKc"/>
    <property type="match status" value="1"/>
</dbReference>
<feature type="compositionally biased region" description="Acidic residues" evidence="2">
    <location>
        <begin position="378"/>
        <end position="396"/>
    </location>
</feature>
<organism evidence="4 5">
    <name type="scientific">Penicillium canescens</name>
    <dbReference type="NCBI Taxonomy" id="5083"/>
    <lineage>
        <taxon>Eukaryota</taxon>
        <taxon>Fungi</taxon>
        <taxon>Dikarya</taxon>
        <taxon>Ascomycota</taxon>
        <taxon>Pezizomycotina</taxon>
        <taxon>Eurotiomycetes</taxon>
        <taxon>Eurotiomycetidae</taxon>
        <taxon>Eurotiales</taxon>
        <taxon>Aspergillaceae</taxon>
        <taxon>Penicillium</taxon>
    </lineage>
</organism>
<dbReference type="GO" id="GO:0005524">
    <property type="term" value="F:ATP binding"/>
    <property type="evidence" value="ECO:0007669"/>
    <property type="project" value="InterPro"/>
</dbReference>
<accession>A0AAD6IFA7</accession>
<dbReference type="SUPFAM" id="SSF56112">
    <property type="entry name" value="Protein kinase-like (PK-like)"/>
    <property type="match status" value="1"/>
</dbReference>
<feature type="compositionally biased region" description="Low complexity" evidence="2">
    <location>
        <begin position="350"/>
        <end position="359"/>
    </location>
</feature>
<dbReference type="PROSITE" id="PS50011">
    <property type="entry name" value="PROTEIN_KINASE_DOM"/>
    <property type="match status" value="1"/>
</dbReference>
<comment type="caution">
    <text evidence="4">The sequence shown here is derived from an EMBL/GenBank/DDBJ whole genome shotgun (WGS) entry which is preliminary data.</text>
</comment>
<name>A0AAD6IFA7_PENCN</name>
<dbReference type="GO" id="GO:0005634">
    <property type="term" value="C:nucleus"/>
    <property type="evidence" value="ECO:0007669"/>
    <property type="project" value="TreeGrafter"/>
</dbReference>
<dbReference type="PROSITE" id="PS50297">
    <property type="entry name" value="ANK_REP_REGION"/>
    <property type="match status" value="1"/>
</dbReference>
<dbReference type="InterPro" id="IPR008271">
    <property type="entry name" value="Ser/Thr_kinase_AS"/>
</dbReference>
<dbReference type="Proteomes" id="UP001219568">
    <property type="component" value="Unassembled WGS sequence"/>
</dbReference>
<proteinExistence type="predicted"/>
<evidence type="ECO:0000259" key="3">
    <source>
        <dbReference type="PROSITE" id="PS50011"/>
    </source>
</evidence>
<reference evidence="4" key="1">
    <citation type="journal article" date="2023" name="IMA Fungus">
        <title>Comparative genomic study of the Penicillium genus elucidates a diverse pangenome and 15 lateral gene transfer events.</title>
        <authorList>
            <person name="Petersen C."/>
            <person name="Sorensen T."/>
            <person name="Nielsen M.R."/>
            <person name="Sondergaard T.E."/>
            <person name="Sorensen J.L."/>
            <person name="Fitzpatrick D.A."/>
            <person name="Frisvad J.C."/>
            <person name="Nielsen K.L."/>
        </authorList>
    </citation>
    <scope>NUCLEOTIDE SEQUENCE</scope>
    <source>
        <strain evidence="4">IBT 15450</strain>
    </source>
</reference>
<dbReference type="PANTHER" id="PTHR44167">
    <property type="entry name" value="OVARIAN-SPECIFIC SERINE/THREONINE-PROTEIN KINASE LOK-RELATED"/>
    <property type="match status" value="1"/>
</dbReference>
<dbReference type="InterPro" id="IPR002110">
    <property type="entry name" value="Ankyrin_rpt"/>
</dbReference>
<keyword evidence="4" id="KW-0808">Transferase</keyword>
<evidence type="ECO:0000313" key="5">
    <source>
        <dbReference type="Proteomes" id="UP001219568"/>
    </source>
</evidence>
<feature type="repeat" description="ANK" evidence="1">
    <location>
        <begin position="1248"/>
        <end position="1280"/>
    </location>
</feature>
<dbReference type="Gene3D" id="1.25.40.20">
    <property type="entry name" value="Ankyrin repeat-containing domain"/>
    <property type="match status" value="2"/>
</dbReference>
<dbReference type="SUPFAM" id="SSF48403">
    <property type="entry name" value="Ankyrin repeat"/>
    <property type="match status" value="1"/>
</dbReference>
<dbReference type="SMART" id="SM00248">
    <property type="entry name" value="ANK"/>
    <property type="match status" value="4"/>
</dbReference>
<dbReference type="GO" id="GO:0044773">
    <property type="term" value="P:mitotic DNA damage checkpoint signaling"/>
    <property type="evidence" value="ECO:0007669"/>
    <property type="project" value="TreeGrafter"/>
</dbReference>
<dbReference type="Pfam" id="PF00023">
    <property type="entry name" value="Ank"/>
    <property type="match status" value="1"/>
</dbReference>
<dbReference type="PROSITE" id="PS00108">
    <property type="entry name" value="PROTEIN_KINASE_ST"/>
    <property type="match status" value="1"/>
</dbReference>
<gene>
    <name evidence="4" type="ORF">N7460_006224</name>
</gene>
<dbReference type="EMBL" id="JAQJZL010000004">
    <property type="protein sequence ID" value="KAJ6044869.1"/>
    <property type="molecule type" value="Genomic_DNA"/>
</dbReference>
<feature type="region of interest" description="Disordered" evidence="2">
    <location>
        <begin position="347"/>
        <end position="398"/>
    </location>
</feature>
<evidence type="ECO:0000256" key="2">
    <source>
        <dbReference type="SAM" id="MobiDB-lite"/>
    </source>
</evidence>
<dbReference type="Gene3D" id="1.10.510.10">
    <property type="entry name" value="Transferase(Phosphotransferase) domain 1"/>
    <property type="match status" value="1"/>
</dbReference>
<dbReference type="InterPro" id="IPR000719">
    <property type="entry name" value="Prot_kinase_dom"/>
</dbReference>
<dbReference type="SMART" id="SM00220">
    <property type="entry name" value="S_TKc"/>
    <property type="match status" value="1"/>
</dbReference>
<sequence length="1467" mass="162309">MDRSGRLFSSSFSTFITETQETPASALPGEGSQHYWNLASDDVSQNLQKAARADPDFADVVCAASVYKIKHKTIDNIGVGDPNTSRQTFSIGAGLTSEVVQHMLIDEASKLDPPPATTIALKIFRSAKQGSPSEARAARQKVYDSILREMKAFGHPSLSNHPHVLKLLFVGWNSNYAYPFLAMELGDHGSLDHILRTRGPGPTTRQKRNLTIDIALGLQAIHKAGFIHGDLKPDNIIVFSSDDPARQISAKLSDFGGSNEIYGERDGAPTHFTPLWSAPEVLAKRSKIYWDRADVYSYGLVVASLWANPRGSEEDSEGKDHGDDYAGSRSPSRTMLRSSSVLFGSVPLPSGEGLSSNEDLSSDEDQSSLEDQASNEDLSTEDETPSDEETPSEEDIEGLRYIKCLPESNPESLMSVLAILITRKSLPADINPSEVFAILTPTLRTNWWERPEMDDFMVVISEFANAIGRVVEPLVERVYSEASKQSQIDMYRSNVDYQTYEPKPLRPSALNRDIESCLVFTDHRDIMMSHVFRALDDIDDRVKYTPHPEDIPDHFPEDFSTDQFLASLLAITNTNLRHLYAAIESNSRDDIWSGALDFIKKGCFLRDLGLAGVYGLEPGMALDFNKRSFEYIRTSALYENDTAIITATFALSAGSVIQESEIPIRLNLVLLSLSHSSLAMRRLHSNWPSLYAIVRKVMRERGLSCLTEAKEISPGLHASQRLLRAYINAVPLDSSQLAPLSLSDSLEIGATETIIEIIEDNDHPVPADQEQSMRNLFHKLGKIPDVKAAALARAAYERGASLECPSKIDYDDLPNSGTFQFFSTPLCAALGRGQPLLAFEIFCLHVEFDVPIKQFAFAIHVSFANLYPVVGLALVRLFQDNPSMCLDLDDGTIRWGKVNGDFMRLGLPQSLAAPILMQGKWMSLMLHGGEYRTAQSNTLNLLLDEGADPALGLSTYTPLGLSIVSDDINALETFLDRMEMATYNKGRKTVDNVLLASLNDPCNLARFQEQHLGSEIDWEYMHTALALCIRHASLSCFELVLKKVPSLVNTERDAVGRTLLHRACSGVERGIPSMEGHSNIKLPVFMELIARAGRVGGPGLEFIELLLMAGADVMAIDSMNNSPLYWALRRVNIPAADMIASYCSQDQLKRLLGRDPHTGDSIFAALIETDIDHPMSGSRREPKLVTSLQWLQERGGLHFYGPGNEAVWNTILTSQRTLRIHQLMDATLMEYLIDLPVFAEKLHTERYEGFSMLHLAVMHSNVDIVRLMLARQCDPNVASTTELPVPYGATPLDMIGLSLLLGSQMPTMDTASHAAFIKRHDAMLDIANMLLEKGAQGTAFEALQKMTSVLKGGEREWESLLEKSRHQHKQGGSLKQDNIMGAWPISLPSEDHTAGIPSGAPSTTVLFDPVTDAYLTNEILERAFDRLIERRHGELESSKRKLLLEQLHVEFVRDRAPAGGSEAASVA</sequence>
<dbReference type="PANTHER" id="PTHR44167:SF18">
    <property type="entry name" value="PROTEIN KINASE DOMAIN-CONTAINING PROTEIN"/>
    <property type="match status" value="1"/>
</dbReference>
<dbReference type="PROSITE" id="PS50088">
    <property type="entry name" value="ANK_REPEAT"/>
    <property type="match status" value="1"/>
</dbReference>
<protein>
    <submittedName>
        <fullName evidence="4">Serine threonine protein kinase</fullName>
    </submittedName>
</protein>
<dbReference type="GO" id="GO:0004674">
    <property type="term" value="F:protein serine/threonine kinase activity"/>
    <property type="evidence" value="ECO:0007669"/>
    <property type="project" value="TreeGrafter"/>
</dbReference>
<keyword evidence="4" id="KW-0418">Kinase</keyword>
<keyword evidence="5" id="KW-1185">Reference proteome</keyword>
<reference evidence="4" key="2">
    <citation type="submission" date="2023-01" db="EMBL/GenBank/DDBJ databases">
        <authorList>
            <person name="Petersen C."/>
        </authorList>
    </citation>
    <scope>NUCLEOTIDE SEQUENCE</scope>
    <source>
        <strain evidence="4">IBT 15450</strain>
    </source>
</reference>
<evidence type="ECO:0000313" key="4">
    <source>
        <dbReference type="EMBL" id="KAJ6044869.1"/>
    </source>
</evidence>